<evidence type="ECO:0000256" key="1">
    <source>
        <dbReference type="SAM" id="MobiDB-lite"/>
    </source>
</evidence>
<evidence type="ECO:0000313" key="3">
    <source>
        <dbReference type="EMBL" id="KAL0892164.1"/>
    </source>
</evidence>
<reference evidence="3 4" key="1">
    <citation type="submission" date="2024-06" db="EMBL/GenBank/DDBJ databases">
        <title>A chromosome-level genome assembly of beet webworm, Loxostege sticticalis.</title>
        <authorList>
            <person name="Zhang Y."/>
        </authorList>
    </citation>
    <scope>NUCLEOTIDE SEQUENCE [LARGE SCALE GENOMIC DNA]</scope>
    <source>
        <strain evidence="3">AQ026</strain>
        <tissue evidence="3">Whole body</tissue>
    </source>
</reference>
<accession>A0ABR3I7I0</accession>
<keyword evidence="4" id="KW-1185">Reference proteome</keyword>
<dbReference type="Proteomes" id="UP001549920">
    <property type="component" value="Unassembled WGS sequence"/>
</dbReference>
<organism evidence="3 4">
    <name type="scientific">Loxostege sticticalis</name>
    <name type="common">Beet webworm moth</name>
    <dbReference type="NCBI Taxonomy" id="481309"/>
    <lineage>
        <taxon>Eukaryota</taxon>
        <taxon>Metazoa</taxon>
        <taxon>Ecdysozoa</taxon>
        <taxon>Arthropoda</taxon>
        <taxon>Hexapoda</taxon>
        <taxon>Insecta</taxon>
        <taxon>Pterygota</taxon>
        <taxon>Neoptera</taxon>
        <taxon>Endopterygota</taxon>
        <taxon>Lepidoptera</taxon>
        <taxon>Glossata</taxon>
        <taxon>Ditrysia</taxon>
        <taxon>Pyraloidea</taxon>
        <taxon>Crambidae</taxon>
        <taxon>Pyraustinae</taxon>
        <taxon>Loxostege</taxon>
    </lineage>
</organism>
<evidence type="ECO:0000313" key="4">
    <source>
        <dbReference type="Proteomes" id="UP001549920"/>
    </source>
</evidence>
<feature type="chain" id="PRO_5046422073" evidence="2">
    <location>
        <begin position="25"/>
        <end position="177"/>
    </location>
</feature>
<proteinExistence type="predicted"/>
<comment type="caution">
    <text evidence="3">The sequence shown here is derived from an EMBL/GenBank/DDBJ whole genome shotgun (WGS) entry which is preliminary data.</text>
</comment>
<evidence type="ECO:0000256" key="2">
    <source>
        <dbReference type="SAM" id="SignalP"/>
    </source>
</evidence>
<protein>
    <submittedName>
        <fullName evidence="3">Uncharacterized protein</fullName>
    </submittedName>
</protein>
<gene>
    <name evidence="3" type="ORF">ABMA27_015360</name>
</gene>
<sequence>MAVLRSLRFVLPLWFFITCIRVLDEVLQSCREIPSTTNTMGLAHQPQSAKMLIFLQNGEQRLITFTLPRESCTLQEVLEQVNVPFSEDTHIQCMQNTSSEIDYFVSVGSTTRIEDMLENHPVSIILLQPLVPKNLATYLINLFCLQMFVGNHSSSSSNTSHESESSGMITPERSPSR</sequence>
<dbReference type="EMBL" id="JBEUOH010000007">
    <property type="protein sequence ID" value="KAL0892164.1"/>
    <property type="molecule type" value="Genomic_DNA"/>
</dbReference>
<keyword evidence="2" id="KW-0732">Signal</keyword>
<name>A0ABR3I7I0_LOXSC</name>
<feature type="region of interest" description="Disordered" evidence="1">
    <location>
        <begin position="155"/>
        <end position="177"/>
    </location>
</feature>
<feature type="signal peptide" evidence="2">
    <location>
        <begin position="1"/>
        <end position="24"/>
    </location>
</feature>